<evidence type="ECO:0000313" key="11">
    <source>
        <dbReference type="Proteomes" id="UP000184440"/>
    </source>
</evidence>
<dbReference type="Gene3D" id="3.40.50.720">
    <property type="entry name" value="NAD(P)-binding Rossmann-like Domain"/>
    <property type="match status" value="1"/>
</dbReference>
<comment type="cofactor">
    <cofactor evidence="1">
        <name>Zn(2+)</name>
        <dbReference type="ChEBI" id="CHEBI:29105"/>
    </cofactor>
</comment>
<evidence type="ECO:0000256" key="1">
    <source>
        <dbReference type="ARBA" id="ARBA00001947"/>
    </source>
</evidence>
<dbReference type="CDD" id="cd08231">
    <property type="entry name" value="MDR_TM0436_like"/>
    <property type="match status" value="1"/>
</dbReference>
<evidence type="ECO:0000256" key="2">
    <source>
        <dbReference type="ARBA" id="ARBA00008072"/>
    </source>
</evidence>
<dbReference type="InterPro" id="IPR013149">
    <property type="entry name" value="ADH-like_C"/>
</dbReference>
<evidence type="ECO:0000256" key="7">
    <source>
        <dbReference type="ARBA" id="ARBA00023027"/>
    </source>
</evidence>
<gene>
    <name evidence="10" type="ORF">SAMN05443668_109105</name>
</gene>
<protein>
    <recommendedName>
        <fullName evidence="3">alcohol dehydrogenase</fullName>
        <ecNumber evidence="3">1.1.1.1</ecNumber>
    </recommendedName>
</protein>
<dbReference type="GO" id="GO:0004022">
    <property type="term" value="F:alcohol dehydrogenase (NAD+) activity"/>
    <property type="evidence" value="ECO:0007669"/>
    <property type="project" value="UniProtKB-EC"/>
</dbReference>
<feature type="domain" description="Alcohol dehydrogenase-like N-terminal" evidence="9">
    <location>
        <begin position="27"/>
        <end position="149"/>
    </location>
</feature>
<dbReference type="EMBL" id="FRCS01000009">
    <property type="protein sequence ID" value="SHN43291.1"/>
    <property type="molecule type" value="Genomic_DNA"/>
</dbReference>
<dbReference type="RefSeq" id="WP_073260724.1">
    <property type="nucleotide sequence ID" value="NZ_FRCS01000009.1"/>
</dbReference>
<evidence type="ECO:0000313" key="10">
    <source>
        <dbReference type="EMBL" id="SHN43291.1"/>
    </source>
</evidence>
<comment type="similarity">
    <text evidence="2">Belongs to the zinc-containing alcohol dehydrogenase family.</text>
</comment>
<dbReference type="NCBIfam" id="TIGR03366">
    <property type="entry name" value="HpnZ_proposed"/>
    <property type="match status" value="1"/>
</dbReference>
<evidence type="ECO:0000256" key="6">
    <source>
        <dbReference type="ARBA" id="ARBA00023002"/>
    </source>
</evidence>
<dbReference type="EC" id="1.1.1.1" evidence="3"/>
<dbReference type="PANTHER" id="PTHR42940:SF3">
    <property type="entry name" value="ALCOHOL DEHYDROGENASE 1-RELATED"/>
    <property type="match status" value="1"/>
</dbReference>
<dbReference type="GO" id="GO:0046872">
    <property type="term" value="F:metal ion binding"/>
    <property type="evidence" value="ECO:0007669"/>
    <property type="project" value="UniProtKB-KW"/>
</dbReference>
<dbReference type="InterPro" id="IPR036291">
    <property type="entry name" value="NAD(P)-bd_dom_sf"/>
</dbReference>
<organism evidence="10 11">
    <name type="scientific">Cryptosporangium aurantiacum</name>
    <dbReference type="NCBI Taxonomy" id="134849"/>
    <lineage>
        <taxon>Bacteria</taxon>
        <taxon>Bacillati</taxon>
        <taxon>Actinomycetota</taxon>
        <taxon>Actinomycetes</taxon>
        <taxon>Cryptosporangiales</taxon>
        <taxon>Cryptosporangiaceae</taxon>
        <taxon>Cryptosporangium</taxon>
    </lineage>
</organism>
<dbReference type="InterPro" id="IPR017743">
    <property type="entry name" value="ADH_phosphonate_catab-assoc"/>
</dbReference>
<dbReference type="InterPro" id="IPR011032">
    <property type="entry name" value="GroES-like_sf"/>
</dbReference>
<dbReference type="PANTHER" id="PTHR42940">
    <property type="entry name" value="ALCOHOL DEHYDROGENASE 1-RELATED"/>
    <property type="match status" value="1"/>
</dbReference>
<proteinExistence type="inferred from homology"/>
<dbReference type="SUPFAM" id="SSF51735">
    <property type="entry name" value="NAD(P)-binding Rossmann-fold domains"/>
    <property type="match status" value="1"/>
</dbReference>
<keyword evidence="11" id="KW-1185">Reference proteome</keyword>
<name>A0A1M7RAS1_9ACTN</name>
<dbReference type="InterPro" id="IPR013154">
    <property type="entry name" value="ADH-like_N"/>
</dbReference>
<evidence type="ECO:0000256" key="4">
    <source>
        <dbReference type="ARBA" id="ARBA00022723"/>
    </source>
</evidence>
<feature type="domain" description="Alcohol dehydrogenase-like C-terminal" evidence="8">
    <location>
        <begin position="221"/>
        <end position="338"/>
    </location>
</feature>
<accession>A0A1M7RAS1</accession>
<reference evidence="10 11" key="1">
    <citation type="submission" date="2016-11" db="EMBL/GenBank/DDBJ databases">
        <authorList>
            <person name="Jaros S."/>
            <person name="Januszkiewicz K."/>
            <person name="Wedrychowicz H."/>
        </authorList>
    </citation>
    <scope>NUCLEOTIDE SEQUENCE [LARGE SCALE GENOMIC DNA]</scope>
    <source>
        <strain evidence="10 11">DSM 46144</strain>
    </source>
</reference>
<dbReference type="GO" id="GO:0005737">
    <property type="term" value="C:cytoplasm"/>
    <property type="evidence" value="ECO:0007669"/>
    <property type="project" value="TreeGrafter"/>
</dbReference>
<dbReference type="Gene3D" id="3.90.180.10">
    <property type="entry name" value="Medium-chain alcohol dehydrogenases, catalytic domain"/>
    <property type="match status" value="2"/>
</dbReference>
<keyword evidence="4" id="KW-0479">Metal-binding</keyword>
<evidence type="ECO:0000259" key="9">
    <source>
        <dbReference type="Pfam" id="PF08240"/>
    </source>
</evidence>
<dbReference type="Pfam" id="PF00107">
    <property type="entry name" value="ADH_zinc_N"/>
    <property type="match status" value="1"/>
</dbReference>
<evidence type="ECO:0000256" key="3">
    <source>
        <dbReference type="ARBA" id="ARBA00013190"/>
    </source>
</evidence>
<dbReference type="Pfam" id="PF08240">
    <property type="entry name" value="ADH_N"/>
    <property type="match status" value="1"/>
</dbReference>
<dbReference type="AlphaFoldDB" id="A0A1M7RAS1"/>
<sequence length="380" mass="38696">MALARYARWDGPGLPFTIVRTPVPDLGRGEVLVEVDLATVCGSDLHTASGRRPGPAPGVLGHEQVGRVVAVGPGEPRCADGTTVTEGLRVVWSVTASCGECPRCRRGLPQKCVALRKYGHEPLTAARPLTGGFATHCVLLPGTTIVAVPAEVPDEVAAPASCATATVAATLAAAGWMLPWSAGNGRVAARTTTHEPDADRAPADGVGADGGRAVVSGAGMLGLTAVAMLARANAHVVAVDPDPGRRARAVEFGAHEVAADGADLRDADLVLELSGAPSAVQSALAALAIGGTAVLAGSVSPGPAVPFDPERLVRGLHRVIGVHNYRAADLRTAVGFLAATHRDAPFAKLVGGRYRLDDLDAAFAAAHRGPAPRQAVAPRD</sequence>
<keyword evidence="5" id="KW-0862">Zinc</keyword>
<dbReference type="SUPFAM" id="SSF50129">
    <property type="entry name" value="GroES-like"/>
    <property type="match status" value="1"/>
</dbReference>
<keyword evidence="6" id="KW-0560">Oxidoreductase</keyword>
<dbReference type="OrthoDB" id="3987021at2"/>
<evidence type="ECO:0000259" key="8">
    <source>
        <dbReference type="Pfam" id="PF00107"/>
    </source>
</evidence>
<dbReference type="STRING" id="134849.SAMN05443668_109105"/>
<keyword evidence="7" id="KW-0520">NAD</keyword>
<evidence type="ECO:0000256" key="5">
    <source>
        <dbReference type="ARBA" id="ARBA00022833"/>
    </source>
</evidence>
<dbReference type="Proteomes" id="UP000184440">
    <property type="component" value="Unassembled WGS sequence"/>
</dbReference>